<dbReference type="WBParaSite" id="PSAMB.scaffold13288size2344.g35403.t1">
    <property type="protein sequence ID" value="PSAMB.scaffold13288size2344.g35403.t1"/>
    <property type="gene ID" value="PSAMB.scaffold13288size2344.g35403"/>
</dbReference>
<reference evidence="3" key="1">
    <citation type="submission" date="2022-11" db="UniProtKB">
        <authorList>
            <consortium name="WormBaseParasite"/>
        </authorList>
    </citation>
    <scope>IDENTIFICATION</scope>
</reference>
<feature type="compositionally biased region" description="Basic and acidic residues" evidence="1">
    <location>
        <begin position="27"/>
        <end position="46"/>
    </location>
</feature>
<evidence type="ECO:0000313" key="2">
    <source>
        <dbReference type="Proteomes" id="UP000887566"/>
    </source>
</evidence>
<feature type="region of interest" description="Disordered" evidence="1">
    <location>
        <begin position="25"/>
        <end position="54"/>
    </location>
</feature>
<dbReference type="AlphaFoldDB" id="A0A914UWU9"/>
<evidence type="ECO:0000256" key="1">
    <source>
        <dbReference type="SAM" id="MobiDB-lite"/>
    </source>
</evidence>
<evidence type="ECO:0000313" key="3">
    <source>
        <dbReference type="WBParaSite" id="PSAMB.scaffold13288size2344.g35403.t1"/>
    </source>
</evidence>
<proteinExistence type="predicted"/>
<dbReference type="Proteomes" id="UP000887566">
    <property type="component" value="Unplaced"/>
</dbReference>
<organism evidence="2 3">
    <name type="scientific">Plectus sambesii</name>
    <dbReference type="NCBI Taxonomy" id="2011161"/>
    <lineage>
        <taxon>Eukaryota</taxon>
        <taxon>Metazoa</taxon>
        <taxon>Ecdysozoa</taxon>
        <taxon>Nematoda</taxon>
        <taxon>Chromadorea</taxon>
        <taxon>Plectida</taxon>
        <taxon>Plectina</taxon>
        <taxon>Plectoidea</taxon>
        <taxon>Plectidae</taxon>
        <taxon>Plectus</taxon>
    </lineage>
</organism>
<keyword evidence="2" id="KW-1185">Reference proteome</keyword>
<name>A0A914UWU9_9BILA</name>
<sequence length="54" mass="6161">MNTGSLFLCSPVLDMLRRIFFGGGLRRRPDSKYKMSGSDGKRRPTFVDDDDNSF</sequence>
<accession>A0A914UWU9</accession>
<protein>
    <submittedName>
        <fullName evidence="3">Uncharacterized protein</fullName>
    </submittedName>
</protein>